<dbReference type="EMBL" id="AJIL01000071">
    <property type="protein sequence ID" value="KNE97233.1"/>
    <property type="molecule type" value="Genomic_DNA"/>
</dbReference>
<evidence type="ECO:0000256" key="2">
    <source>
        <dbReference type="SAM" id="Phobius"/>
    </source>
</evidence>
<feature type="compositionally biased region" description="Low complexity" evidence="1">
    <location>
        <begin position="21"/>
        <end position="31"/>
    </location>
</feature>
<name>A0A0L0VD65_9BASI</name>
<sequence length="357" mass="39727">MPPPTNYDNEEEGHELRSTHYQPYQQQQNYPVRSQEQNAFGDDSDSEDGHPQQHPIPHRDDQPPEFDVYKDFNNSGVRYTTLLHGNTPDGNKLDNAVNNEIHSPAFNEKGNRTADEDDSFIHPELVDTSASHSRLQANNNNSSDPKSMKDKLSGFKSSKNRWKVGSIIAFVCLACIGAAIYFVIPRQPFISFESRPPSLIRIENNNLIFSARNPTNFSFDAGLDITIDGRPSYLPTRISNFKAIISDLGATNDPIRLATGSIAKSFTASNRNLNPISIDLHFEYTTKLPSDLVWQTWRKACGNIQESTINGTITRPSVQVLILIEFNVLGMIGTKFDSTQLTNVGCPAELPAGAPSF</sequence>
<feature type="transmembrane region" description="Helical" evidence="2">
    <location>
        <begin position="164"/>
        <end position="184"/>
    </location>
</feature>
<evidence type="ECO:0000256" key="1">
    <source>
        <dbReference type="SAM" id="MobiDB-lite"/>
    </source>
</evidence>
<comment type="caution">
    <text evidence="3">The sequence shown here is derived from an EMBL/GenBank/DDBJ whole genome shotgun (WGS) entry which is preliminary data.</text>
</comment>
<dbReference type="OrthoDB" id="5582002at2759"/>
<dbReference type="AlphaFoldDB" id="A0A0L0VD65"/>
<evidence type="ECO:0000313" key="3">
    <source>
        <dbReference type="EMBL" id="KNE97233.1"/>
    </source>
</evidence>
<organism evidence="3 4">
    <name type="scientific">Puccinia striiformis f. sp. tritici PST-78</name>
    <dbReference type="NCBI Taxonomy" id="1165861"/>
    <lineage>
        <taxon>Eukaryota</taxon>
        <taxon>Fungi</taxon>
        <taxon>Dikarya</taxon>
        <taxon>Basidiomycota</taxon>
        <taxon>Pucciniomycotina</taxon>
        <taxon>Pucciniomycetes</taxon>
        <taxon>Pucciniales</taxon>
        <taxon>Pucciniaceae</taxon>
        <taxon>Puccinia</taxon>
    </lineage>
</organism>
<reference evidence="4" key="1">
    <citation type="submission" date="2014-03" db="EMBL/GenBank/DDBJ databases">
        <title>The Genome Sequence of Puccinia striiformis f. sp. tritici PST-78.</title>
        <authorList>
            <consortium name="The Broad Institute Genome Sequencing Platform"/>
            <person name="Cuomo C."/>
            <person name="Hulbert S."/>
            <person name="Chen X."/>
            <person name="Walker B."/>
            <person name="Young S.K."/>
            <person name="Zeng Q."/>
            <person name="Gargeya S."/>
            <person name="Fitzgerald M."/>
            <person name="Haas B."/>
            <person name="Abouelleil A."/>
            <person name="Alvarado L."/>
            <person name="Arachchi H.M."/>
            <person name="Berlin A.M."/>
            <person name="Chapman S.B."/>
            <person name="Goldberg J."/>
            <person name="Griggs A."/>
            <person name="Gujja S."/>
            <person name="Hansen M."/>
            <person name="Howarth C."/>
            <person name="Imamovic A."/>
            <person name="Larimer J."/>
            <person name="McCowan C."/>
            <person name="Montmayeur A."/>
            <person name="Murphy C."/>
            <person name="Neiman D."/>
            <person name="Pearson M."/>
            <person name="Priest M."/>
            <person name="Roberts A."/>
            <person name="Saif S."/>
            <person name="Shea T."/>
            <person name="Sisk P."/>
            <person name="Sykes S."/>
            <person name="Wortman J."/>
            <person name="Nusbaum C."/>
            <person name="Birren B."/>
        </authorList>
    </citation>
    <scope>NUCLEOTIDE SEQUENCE [LARGE SCALE GENOMIC DNA]</scope>
    <source>
        <strain evidence="4">race PST-78</strain>
    </source>
</reference>
<keyword evidence="2" id="KW-1133">Transmembrane helix</keyword>
<dbReference type="STRING" id="1165861.A0A0L0VD65"/>
<evidence type="ECO:0000313" key="4">
    <source>
        <dbReference type="Proteomes" id="UP000054564"/>
    </source>
</evidence>
<feature type="compositionally biased region" description="Basic and acidic residues" evidence="1">
    <location>
        <begin position="47"/>
        <end position="70"/>
    </location>
</feature>
<accession>A0A0L0VD65</accession>
<feature type="region of interest" description="Disordered" evidence="1">
    <location>
        <begin position="1"/>
        <end position="71"/>
    </location>
</feature>
<feature type="region of interest" description="Disordered" evidence="1">
    <location>
        <begin position="127"/>
        <end position="152"/>
    </location>
</feature>
<keyword evidence="4" id="KW-1185">Reference proteome</keyword>
<dbReference type="Proteomes" id="UP000054564">
    <property type="component" value="Unassembled WGS sequence"/>
</dbReference>
<gene>
    <name evidence="3" type="ORF">PSTG_09496</name>
</gene>
<feature type="compositionally biased region" description="Polar residues" evidence="1">
    <location>
        <begin position="128"/>
        <end position="145"/>
    </location>
</feature>
<keyword evidence="2" id="KW-0812">Transmembrane</keyword>
<protein>
    <submittedName>
        <fullName evidence="3">Uncharacterized protein</fullName>
    </submittedName>
</protein>
<keyword evidence="2" id="KW-0472">Membrane</keyword>
<proteinExistence type="predicted"/>